<feature type="compositionally biased region" description="Polar residues" evidence="2">
    <location>
        <begin position="239"/>
        <end position="254"/>
    </location>
</feature>
<accession>A0AA38G2W4</accession>
<dbReference type="OMA" id="IMKSMEG"/>
<keyword evidence="6" id="KW-1185">Reference proteome</keyword>
<feature type="domain" description="Saposin B-type" evidence="4">
    <location>
        <begin position="43"/>
        <end position="171"/>
    </location>
</feature>
<gene>
    <name evidence="5" type="ORF">KI387_023448</name>
</gene>
<proteinExistence type="predicted"/>
<dbReference type="InterPro" id="IPR008139">
    <property type="entry name" value="SaposinB_dom"/>
</dbReference>
<dbReference type="PANTHER" id="PTHR36058">
    <property type="entry name" value="NUCLEOPHOSMIN"/>
    <property type="match status" value="1"/>
</dbReference>
<dbReference type="EMBL" id="JAHRHJ020000005">
    <property type="protein sequence ID" value="KAH9314821.1"/>
    <property type="molecule type" value="Genomic_DNA"/>
</dbReference>
<sequence length="315" mass="35204">MANAMALLRLFAVAVVLVVAVFPGRALGGPKKQNAVARKEDIPYIKCEVCAQIVKQLHRQVTEKRDQIAPKQLSEYQIIEVAENICSLKKHEGDWLLHLDIVEDGDKLKLVEQEEEGECNVECKTIERACQEVIGYHDTDVAEFLFKSDPQSSTLSKFVCNDLTKACSVKPPPVPKDRAPGEPFIPKSSKEAEMEKMLRSMSDMPGAPNMKMYSKDDIMNMRNFGGDDEDEDDEDDDFTTSTLGKTKRNVQSGKNDWKKDVVDKAQSTLISLKKQGYRAVLTAKQGLHTAIDKIKKWYKGSKSGSKSSKSSKSEL</sequence>
<keyword evidence="1" id="KW-1015">Disulfide bond</keyword>
<name>A0AA38G2W4_TAXCH</name>
<dbReference type="Proteomes" id="UP000824469">
    <property type="component" value="Unassembled WGS sequence"/>
</dbReference>
<organism evidence="5 6">
    <name type="scientific">Taxus chinensis</name>
    <name type="common">Chinese yew</name>
    <name type="synonym">Taxus wallichiana var. chinensis</name>
    <dbReference type="NCBI Taxonomy" id="29808"/>
    <lineage>
        <taxon>Eukaryota</taxon>
        <taxon>Viridiplantae</taxon>
        <taxon>Streptophyta</taxon>
        <taxon>Embryophyta</taxon>
        <taxon>Tracheophyta</taxon>
        <taxon>Spermatophyta</taxon>
        <taxon>Pinopsida</taxon>
        <taxon>Pinidae</taxon>
        <taxon>Conifers II</taxon>
        <taxon>Cupressales</taxon>
        <taxon>Taxaceae</taxon>
        <taxon>Taxus</taxon>
    </lineage>
</organism>
<feature type="chain" id="PRO_5041202223" description="Saposin B-type domain-containing protein" evidence="3">
    <location>
        <begin position="29"/>
        <end position="315"/>
    </location>
</feature>
<dbReference type="AlphaFoldDB" id="A0AA38G2W4"/>
<reference evidence="5 6" key="1">
    <citation type="journal article" date="2021" name="Nat. Plants">
        <title>The Taxus genome provides insights into paclitaxel biosynthesis.</title>
        <authorList>
            <person name="Xiong X."/>
            <person name="Gou J."/>
            <person name="Liao Q."/>
            <person name="Li Y."/>
            <person name="Zhou Q."/>
            <person name="Bi G."/>
            <person name="Li C."/>
            <person name="Du R."/>
            <person name="Wang X."/>
            <person name="Sun T."/>
            <person name="Guo L."/>
            <person name="Liang H."/>
            <person name="Lu P."/>
            <person name="Wu Y."/>
            <person name="Zhang Z."/>
            <person name="Ro D.K."/>
            <person name="Shang Y."/>
            <person name="Huang S."/>
            <person name="Yan J."/>
        </authorList>
    </citation>
    <scope>NUCLEOTIDE SEQUENCE [LARGE SCALE GENOMIC DNA]</scope>
    <source>
        <strain evidence="5">Ta-2019</strain>
    </source>
</reference>
<keyword evidence="3" id="KW-0732">Signal</keyword>
<evidence type="ECO:0000259" key="4">
    <source>
        <dbReference type="PROSITE" id="PS50015"/>
    </source>
</evidence>
<evidence type="ECO:0000256" key="3">
    <source>
        <dbReference type="SAM" id="SignalP"/>
    </source>
</evidence>
<evidence type="ECO:0000313" key="6">
    <source>
        <dbReference type="Proteomes" id="UP000824469"/>
    </source>
</evidence>
<evidence type="ECO:0000256" key="1">
    <source>
        <dbReference type="ARBA" id="ARBA00023157"/>
    </source>
</evidence>
<dbReference type="PANTHER" id="PTHR36058:SF1">
    <property type="entry name" value="NUCLEOPHOSMIN"/>
    <property type="match status" value="1"/>
</dbReference>
<feature type="signal peptide" evidence="3">
    <location>
        <begin position="1"/>
        <end position="28"/>
    </location>
</feature>
<protein>
    <recommendedName>
        <fullName evidence="4">Saposin B-type domain-containing protein</fullName>
    </recommendedName>
</protein>
<dbReference type="PROSITE" id="PS50015">
    <property type="entry name" value="SAP_B"/>
    <property type="match status" value="1"/>
</dbReference>
<feature type="region of interest" description="Disordered" evidence="2">
    <location>
        <begin position="222"/>
        <end position="256"/>
    </location>
</feature>
<feature type="compositionally biased region" description="Acidic residues" evidence="2">
    <location>
        <begin position="226"/>
        <end position="238"/>
    </location>
</feature>
<evidence type="ECO:0000256" key="2">
    <source>
        <dbReference type="SAM" id="MobiDB-lite"/>
    </source>
</evidence>
<evidence type="ECO:0000313" key="5">
    <source>
        <dbReference type="EMBL" id="KAH9314821.1"/>
    </source>
</evidence>
<comment type="caution">
    <text evidence="5">The sequence shown here is derived from an EMBL/GenBank/DDBJ whole genome shotgun (WGS) entry which is preliminary data.</text>
</comment>